<name>A0A317SB20_9PEZI</name>
<dbReference type="GO" id="GO:0030968">
    <property type="term" value="P:endoplasmic reticulum unfolded protein response"/>
    <property type="evidence" value="ECO:0007669"/>
    <property type="project" value="TreeGrafter"/>
</dbReference>
<feature type="compositionally biased region" description="Basic and acidic residues" evidence="5">
    <location>
        <begin position="262"/>
        <end position="276"/>
    </location>
</feature>
<dbReference type="PANTHER" id="PTHR12943:SF27">
    <property type="entry name" value="HOMOCYSTEINE-INDUCED ENDOPLASMIC RETICULUM PROTEIN, ISOFORM A"/>
    <property type="match status" value="1"/>
</dbReference>
<feature type="compositionally biased region" description="Basic and acidic residues" evidence="5">
    <location>
        <begin position="309"/>
        <end position="318"/>
    </location>
</feature>
<dbReference type="InterPro" id="IPR000626">
    <property type="entry name" value="Ubiquitin-like_dom"/>
</dbReference>
<evidence type="ECO:0000313" key="7">
    <source>
        <dbReference type="EMBL" id="PWW71729.1"/>
    </source>
</evidence>
<dbReference type="EMBL" id="PYWC01000143">
    <property type="protein sequence ID" value="PWW71729.1"/>
    <property type="molecule type" value="Genomic_DNA"/>
</dbReference>
<dbReference type="OrthoDB" id="21589at2759"/>
<feature type="region of interest" description="Disordered" evidence="5">
    <location>
        <begin position="182"/>
        <end position="318"/>
    </location>
</feature>
<dbReference type="SUPFAM" id="SSF54236">
    <property type="entry name" value="Ubiquitin-like"/>
    <property type="match status" value="1"/>
</dbReference>
<keyword evidence="3" id="KW-1133">Transmembrane helix</keyword>
<keyword evidence="8" id="KW-1185">Reference proteome</keyword>
<dbReference type="InterPro" id="IPR029071">
    <property type="entry name" value="Ubiquitin-like_domsf"/>
</dbReference>
<dbReference type="Gene3D" id="3.10.20.90">
    <property type="entry name" value="Phosphatidylinositol 3-kinase Catalytic Subunit, Chain A, domain 1"/>
    <property type="match status" value="1"/>
</dbReference>
<proteinExistence type="predicted"/>
<evidence type="ECO:0000256" key="2">
    <source>
        <dbReference type="ARBA" id="ARBA00022692"/>
    </source>
</evidence>
<feature type="domain" description="Ubiquitin-like" evidence="6">
    <location>
        <begin position="17"/>
        <end position="78"/>
    </location>
</feature>
<dbReference type="Proteomes" id="UP000246991">
    <property type="component" value="Unassembled WGS sequence"/>
</dbReference>
<dbReference type="InterPro" id="IPR039751">
    <property type="entry name" value="HERPUD1/2"/>
</dbReference>
<organism evidence="7 8">
    <name type="scientific">Tuber magnatum</name>
    <name type="common">white Piedmont truffle</name>
    <dbReference type="NCBI Taxonomy" id="42249"/>
    <lineage>
        <taxon>Eukaryota</taxon>
        <taxon>Fungi</taxon>
        <taxon>Dikarya</taxon>
        <taxon>Ascomycota</taxon>
        <taxon>Pezizomycotina</taxon>
        <taxon>Pezizomycetes</taxon>
        <taxon>Pezizales</taxon>
        <taxon>Tuberaceae</taxon>
        <taxon>Tuber</taxon>
    </lineage>
</organism>
<dbReference type="GO" id="GO:0016020">
    <property type="term" value="C:membrane"/>
    <property type="evidence" value="ECO:0007669"/>
    <property type="project" value="UniProtKB-SubCell"/>
</dbReference>
<dbReference type="AlphaFoldDB" id="A0A317SB20"/>
<protein>
    <recommendedName>
        <fullName evidence="6">Ubiquitin-like domain-containing protein</fullName>
    </recommendedName>
</protein>
<reference evidence="7 8" key="1">
    <citation type="submission" date="2018-03" db="EMBL/GenBank/DDBJ databases">
        <title>Genomes of Pezizomycetes fungi and the evolution of truffles.</title>
        <authorList>
            <person name="Murat C."/>
            <person name="Payen T."/>
            <person name="Noel B."/>
            <person name="Kuo A."/>
            <person name="Martin F.M."/>
        </authorList>
    </citation>
    <scope>NUCLEOTIDE SEQUENCE [LARGE SCALE GENOMIC DNA]</scope>
    <source>
        <strain evidence="7">091103-1</strain>
    </source>
</reference>
<evidence type="ECO:0000256" key="4">
    <source>
        <dbReference type="ARBA" id="ARBA00023136"/>
    </source>
</evidence>
<keyword evidence="2" id="KW-0812">Transmembrane</keyword>
<feature type="compositionally biased region" description="Low complexity" evidence="5">
    <location>
        <begin position="189"/>
        <end position="234"/>
    </location>
</feature>
<dbReference type="STRING" id="42249.A0A317SB20"/>
<evidence type="ECO:0000256" key="3">
    <source>
        <dbReference type="ARBA" id="ARBA00022989"/>
    </source>
</evidence>
<comment type="subcellular location">
    <subcellularLocation>
        <location evidence="1">Membrane</location>
    </subcellularLocation>
</comment>
<keyword evidence="4" id="KW-0472">Membrane</keyword>
<gene>
    <name evidence="7" type="ORF">C7212DRAFT_348801</name>
</gene>
<evidence type="ECO:0000259" key="6">
    <source>
        <dbReference type="PROSITE" id="PS50053"/>
    </source>
</evidence>
<evidence type="ECO:0000256" key="1">
    <source>
        <dbReference type="ARBA" id="ARBA00004370"/>
    </source>
</evidence>
<dbReference type="PROSITE" id="PS50053">
    <property type="entry name" value="UBIQUITIN_2"/>
    <property type="match status" value="1"/>
</dbReference>
<evidence type="ECO:0000313" key="8">
    <source>
        <dbReference type="Proteomes" id="UP000246991"/>
    </source>
</evidence>
<dbReference type="Pfam" id="PF00240">
    <property type="entry name" value="ubiquitin"/>
    <property type="match status" value="1"/>
</dbReference>
<evidence type="ECO:0000256" key="5">
    <source>
        <dbReference type="SAM" id="MobiDB-lite"/>
    </source>
</evidence>
<dbReference type="PANTHER" id="PTHR12943">
    <property type="entry name" value="HOMOCYSTEINE-RESPONSIVE ENDOPLASMIC RETICULUM-RESIDENT UNIQUITIN-LIKE DOMAIN HERPUD PROTEIN FAMILY MEMBER"/>
    <property type="match status" value="1"/>
</dbReference>
<dbReference type="SMART" id="SM00213">
    <property type="entry name" value="UBQ"/>
    <property type="match status" value="1"/>
</dbReference>
<accession>A0A317SB20</accession>
<comment type="caution">
    <text evidence="7">The sequence shown here is derived from an EMBL/GenBank/DDBJ whole genome shotgun (WGS) entry which is preliminary data.</text>
</comment>
<sequence>MGSPTAEGLNPPEADMLLIKVMSPVFGFPRDLTFRMSAASTIKDVKNKIAGSLDSRPLCDQQRLIYRGKMMQDGSRLETVLGLNSGLVGSDPREAFTFHLMLRPPPNPVPTPTPASTPIVQDTLPSASAFHTGPRPITPIFGEQASEESTAHVGLGELTRSELQGPEGIQRRLRQGQEFLNSRLGPDQASSSGASVPGASSSDPAVGSGTSTTMTPTRTLSAANAGNGDSNAGSFLGPSWRSPRSRNEAVAPNQARAGQRQPYERPRDILSPHEDTTTAAFTYTYLPPPPEQLPVFHLPANNPHPITRAPERYKSHTS</sequence>